<dbReference type="GO" id="GO:0000701">
    <property type="term" value="F:purine-specific mismatch base pair DNA N-glycosylase activity"/>
    <property type="evidence" value="ECO:0007669"/>
    <property type="project" value="UniProtKB-EC"/>
</dbReference>
<dbReference type="SUPFAM" id="SSF48150">
    <property type="entry name" value="DNA-glycosylase"/>
    <property type="match status" value="1"/>
</dbReference>
<evidence type="ECO:0000256" key="9">
    <source>
        <dbReference type="ARBA" id="ARBA00022763"/>
    </source>
</evidence>
<keyword evidence="11" id="KW-0408">Iron</keyword>
<evidence type="ECO:0000256" key="12">
    <source>
        <dbReference type="ARBA" id="ARBA00023014"/>
    </source>
</evidence>
<dbReference type="Pfam" id="PF00730">
    <property type="entry name" value="HhH-GPD"/>
    <property type="match status" value="1"/>
</dbReference>
<comment type="catalytic activity">
    <reaction evidence="1">
        <text>Hydrolyzes free adenine bases from 7,8-dihydro-8-oxoguanine:adenine mismatched double-stranded DNA, leaving an apurinic site.</text>
        <dbReference type="EC" id="3.2.2.31"/>
    </reaction>
</comment>
<evidence type="ECO:0000256" key="14">
    <source>
        <dbReference type="ARBA" id="ARBA00023295"/>
    </source>
</evidence>
<dbReference type="Pfam" id="PF00633">
    <property type="entry name" value="HHH"/>
    <property type="match status" value="1"/>
</dbReference>
<dbReference type="SUPFAM" id="SSF55811">
    <property type="entry name" value="Nudix"/>
    <property type="match status" value="1"/>
</dbReference>
<dbReference type="EC" id="3.2.2.31" evidence="5"/>
<dbReference type="CDD" id="cd00056">
    <property type="entry name" value="ENDO3c"/>
    <property type="match status" value="1"/>
</dbReference>
<evidence type="ECO:0000256" key="3">
    <source>
        <dbReference type="ARBA" id="ARBA00002933"/>
    </source>
</evidence>
<keyword evidence="17" id="KW-1185">Reference proteome</keyword>
<evidence type="ECO:0000259" key="15">
    <source>
        <dbReference type="SMART" id="SM00478"/>
    </source>
</evidence>
<sequence>MIISQSQKKFSNKILRWHKQHGRYDLPWQKNKDPYFVWVSEIMLQQTQVSTVIPFYIKFIDRFQNIKHLAEASEDEVMSHWSGLGFYSRARNLHKTARIIAEQYSCKFPDTFESLIQLPGIGRSTAGAILSFCFKKKFAILDGNVKRVLTRFFGIQESISLAKTEKDLWDLSEQLLPDGDIDIYTQGIMDFGATLCTPKNPQCHFCPMNQTCIAKQNNLTETIPVKNKTKTKEDQSTEFYIYECNKQILLVKNRIGVWSGLWIPPQKNYLRKKNNLIKQGERQCVFSHYRLKYKYFLIKITNKSDLMVDGLWFDWKEIPELGLPAPIKSLLISLTN</sequence>
<comment type="function">
    <text evidence="3">Adenine glycosylase active on G-A mispairs. MutY also corrects error-prone DNA synthesis past GO lesions which are due to the oxidatively damaged form of guanine: 7,8-dihydro-8-oxoguanine (8-oxo-dGTP).</text>
</comment>
<dbReference type="OrthoDB" id="9802365at2"/>
<dbReference type="InterPro" id="IPR003265">
    <property type="entry name" value="HhH-GPD_domain"/>
</dbReference>
<dbReference type="Gene3D" id="1.10.340.30">
    <property type="entry name" value="Hypothetical protein, domain 2"/>
    <property type="match status" value="1"/>
</dbReference>
<dbReference type="FunFam" id="1.10.340.30:FF:000002">
    <property type="entry name" value="Adenine DNA glycosylase"/>
    <property type="match status" value="1"/>
</dbReference>
<dbReference type="InterPro" id="IPR005760">
    <property type="entry name" value="A/G_AdeGlyc_MutY"/>
</dbReference>
<dbReference type="InterPro" id="IPR011257">
    <property type="entry name" value="DNA_glycosylase"/>
</dbReference>
<comment type="similarity">
    <text evidence="4">Belongs to the Nth/MutY family.</text>
</comment>
<keyword evidence="12" id="KW-0411">Iron-sulfur</keyword>
<dbReference type="GO" id="GO:0034039">
    <property type="term" value="F:8-oxo-7,8-dihydroguanine DNA N-glycosylase activity"/>
    <property type="evidence" value="ECO:0007669"/>
    <property type="project" value="TreeGrafter"/>
</dbReference>
<dbReference type="InterPro" id="IPR000445">
    <property type="entry name" value="HhH_motif"/>
</dbReference>
<dbReference type="GO" id="GO:0035485">
    <property type="term" value="F:adenine/guanine mispair binding"/>
    <property type="evidence" value="ECO:0007669"/>
    <property type="project" value="TreeGrafter"/>
</dbReference>
<dbReference type="InterPro" id="IPR044298">
    <property type="entry name" value="MIG/MutY"/>
</dbReference>
<dbReference type="GO" id="GO:0046872">
    <property type="term" value="F:metal ion binding"/>
    <property type="evidence" value="ECO:0007669"/>
    <property type="project" value="UniProtKB-KW"/>
</dbReference>
<evidence type="ECO:0000256" key="5">
    <source>
        <dbReference type="ARBA" id="ARBA00012045"/>
    </source>
</evidence>
<proteinExistence type="inferred from homology"/>
<keyword evidence="7" id="KW-0004">4Fe-4S</keyword>
<dbReference type="Gene3D" id="1.10.1670.10">
    <property type="entry name" value="Helix-hairpin-Helix base-excision DNA repair enzymes (C-terminal)"/>
    <property type="match status" value="1"/>
</dbReference>
<dbReference type="PANTHER" id="PTHR42944:SF1">
    <property type="entry name" value="ADENINE DNA GLYCOSYLASE"/>
    <property type="match status" value="1"/>
</dbReference>
<dbReference type="InterPro" id="IPR023170">
    <property type="entry name" value="HhH_base_excis_C"/>
</dbReference>
<dbReference type="GO" id="GO:0051539">
    <property type="term" value="F:4 iron, 4 sulfur cluster binding"/>
    <property type="evidence" value="ECO:0007669"/>
    <property type="project" value="UniProtKB-KW"/>
</dbReference>
<evidence type="ECO:0000256" key="11">
    <source>
        <dbReference type="ARBA" id="ARBA00023004"/>
    </source>
</evidence>
<organism evidence="16 17">
    <name type="scientific">Methylophilales bacterium MBRS-H7</name>
    <dbReference type="NCBI Taxonomy" id="1623450"/>
    <lineage>
        <taxon>Bacteria</taxon>
        <taxon>Pseudomonadati</taxon>
        <taxon>Pseudomonadota</taxon>
        <taxon>Betaproteobacteria</taxon>
        <taxon>Nitrosomonadales</taxon>
        <taxon>OM43 clade</taxon>
    </lineage>
</organism>
<comment type="cofactor">
    <cofactor evidence="2">
        <name>[4Fe-4S] cluster</name>
        <dbReference type="ChEBI" id="CHEBI:49883"/>
    </cofactor>
</comment>
<accession>A0A0H4IY09</accession>
<evidence type="ECO:0000256" key="6">
    <source>
        <dbReference type="ARBA" id="ARBA00022023"/>
    </source>
</evidence>
<dbReference type="Proteomes" id="UP000066549">
    <property type="component" value="Chromosome"/>
</dbReference>
<keyword evidence="13" id="KW-0234">DNA repair</keyword>
<dbReference type="PANTHER" id="PTHR42944">
    <property type="entry name" value="ADENINE DNA GLYCOSYLASE"/>
    <property type="match status" value="1"/>
</dbReference>
<keyword evidence="10" id="KW-0378">Hydrolase</keyword>
<dbReference type="PATRIC" id="fig|1623450.3.peg.763"/>
<dbReference type="EMBL" id="CP011002">
    <property type="protein sequence ID" value="AKO65861.1"/>
    <property type="molecule type" value="Genomic_DNA"/>
</dbReference>
<evidence type="ECO:0000313" key="16">
    <source>
        <dbReference type="EMBL" id="AKO65861.1"/>
    </source>
</evidence>
<evidence type="ECO:0000256" key="7">
    <source>
        <dbReference type="ARBA" id="ARBA00022485"/>
    </source>
</evidence>
<evidence type="ECO:0000256" key="13">
    <source>
        <dbReference type="ARBA" id="ARBA00023204"/>
    </source>
</evidence>
<keyword evidence="14" id="KW-0326">Glycosidase</keyword>
<name>A0A0H4IY09_9PROT</name>
<dbReference type="InterPro" id="IPR015797">
    <property type="entry name" value="NUDIX_hydrolase-like_dom_sf"/>
</dbReference>
<evidence type="ECO:0000256" key="2">
    <source>
        <dbReference type="ARBA" id="ARBA00001966"/>
    </source>
</evidence>
<keyword evidence="9" id="KW-0227">DNA damage</keyword>
<feature type="domain" description="HhH-GPD" evidence="15">
    <location>
        <begin position="43"/>
        <end position="194"/>
    </location>
</feature>
<dbReference type="SMART" id="SM00478">
    <property type="entry name" value="ENDO3c"/>
    <property type="match status" value="1"/>
</dbReference>
<keyword evidence="8" id="KW-0479">Metal-binding</keyword>
<evidence type="ECO:0000256" key="8">
    <source>
        <dbReference type="ARBA" id="ARBA00022723"/>
    </source>
</evidence>
<evidence type="ECO:0000256" key="4">
    <source>
        <dbReference type="ARBA" id="ARBA00008343"/>
    </source>
</evidence>
<evidence type="ECO:0000256" key="10">
    <source>
        <dbReference type="ARBA" id="ARBA00022801"/>
    </source>
</evidence>
<gene>
    <name evidence="16" type="ORF">VI33_03855</name>
</gene>
<evidence type="ECO:0000256" key="1">
    <source>
        <dbReference type="ARBA" id="ARBA00000843"/>
    </source>
</evidence>
<protein>
    <recommendedName>
        <fullName evidence="6">Adenine DNA glycosylase</fullName>
        <ecNumber evidence="5">3.2.2.31</ecNumber>
    </recommendedName>
</protein>
<dbReference type="NCBIfam" id="TIGR01084">
    <property type="entry name" value="mutY"/>
    <property type="match status" value="1"/>
</dbReference>
<evidence type="ECO:0000313" key="17">
    <source>
        <dbReference type="Proteomes" id="UP000066549"/>
    </source>
</evidence>
<reference evidence="16 17" key="1">
    <citation type="submission" date="2015-03" db="EMBL/GenBank/DDBJ databases">
        <title>Comparative analysis of the OM43 clade including a novel species from Red Sea uncovers genomic and metabolic diversity among marine methylotrophs.</title>
        <authorList>
            <person name="Jimenez-Infante F."/>
            <person name="Ngugi D.K."/>
            <person name="Vinu M."/>
            <person name="Alam I."/>
            <person name="Kamau A."/>
            <person name="Blom J."/>
            <person name="Bajic V.B."/>
            <person name="Stingl U."/>
        </authorList>
    </citation>
    <scope>NUCLEOTIDE SEQUENCE [LARGE SCALE GENOMIC DNA]</scope>
    <source>
        <strain evidence="16 17">MBRSH7</strain>
    </source>
</reference>
<dbReference type="GO" id="GO:0032357">
    <property type="term" value="F:oxidized purine DNA binding"/>
    <property type="evidence" value="ECO:0007669"/>
    <property type="project" value="TreeGrafter"/>
</dbReference>
<dbReference type="GO" id="GO:0006298">
    <property type="term" value="P:mismatch repair"/>
    <property type="evidence" value="ECO:0007669"/>
    <property type="project" value="TreeGrafter"/>
</dbReference>
<dbReference type="GO" id="GO:0006284">
    <property type="term" value="P:base-excision repair"/>
    <property type="evidence" value="ECO:0007669"/>
    <property type="project" value="InterPro"/>
</dbReference>
<dbReference type="AlphaFoldDB" id="A0A0H4IY09"/>